<dbReference type="GO" id="GO:0046872">
    <property type="term" value="F:metal ion binding"/>
    <property type="evidence" value="ECO:0007669"/>
    <property type="project" value="InterPro"/>
</dbReference>
<protein>
    <recommendedName>
        <fullName evidence="5">Presequence protease, mitochondrial</fullName>
    </recommendedName>
</protein>
<organism evidence="3 4">
    <name type="scientific">Lymnaea stagnalis</name>
    <name type="common">Great pond snail</name>
    <name type="synonym">Helix stagnalis</name>
    <dbReference type="NCBI Taxonomy" id="6523"/>
    <lineage>
        <taxon>Eukaryota</taxon>
        <taxon>Metazoa</taxon>
        <taxon>Spiralia</taxon>
        <taxon>Lophotrochozoa</taxon>
        <taxon>Mollusca</taxon>
        <taxon>Gastropoda</taxon>
        <taxon>Heterobranchia</taxon>
        <taxon>Euthyneura</taxon>
        <taxon>Panpulmonata</taxon>
        <taxon>Hygrophila</taxon>
        <taxon>Lymnaeoidea</taxon>
        <taxon>Lymnaeidae</taxon>
        <taxon>Lymnaea</taxon>
    </lineage>
</organism>
<dbReference type="PANTHER" id="PTHR43016:SF16">
    <property type="entry name" value="METALLOPROTEASE, PUTATIVE (AFU_ORTHOLOGUE AFUA_4G07610)-RELATED"/>
    <property type="match status" value="1"/>
</dbReference>
<evidence type="ECO:0000313" key="3">
    <source>
        <dbReference type="EMBL" id="CAL1530529.1"/>
    </source>
</evidence>
<dbReference type="Gene3D" id="3.30.830.10">
    <property type="entry name" value="Metalloenzyme, LuxS/M16 peptidase-like"/>
    <property type="match status" value="4"/>
</dbReference>
<reference evidence="3 4" key="1">
    <citation type="submission" date="2024-04" db="EMBL/GenBank/DDBJ databases">
        <authorList>
            <consortium name="Genoscope - CEA"/>
            <person name="William W."/>
        </authorList>
    </citation>
    <scope>NUCLEOTIDE SEQUENCE [LARGE SCALE GENOMIC DNA]</scope>
</reference>
<dbReference type="EMBL" id="CAXITT010000071">
    <property type="protein sequence ID" value="CAL1530529.1"/>
    <property type="molecule type" value="Genomic_DNA"/>
</dbReference>
<dbReference type="FunFam" id="3.30.830.10:FF:000031">
    <property type="entry name" value="Putative zinc metalloprotease"/>
    <property type="match status" value="1"/>
</dbReference>
<sequence length="1015" mass="114519">MANFELLYRVVCDGKIPVSQYHSKDTGLTVCIADVEGPIVNGYFCLATEAHDDDGLPHTLEHLVFLGSEDFPYKGLLDQFANRCLASGTNAWTETDHTCYTMTNAGSGGFLTILPIYMDHILYPTLTESGYITEVHHIDGNGDDAGIVYCEMQARENSGESRTHLALVRAIYPGDCGYRYETGGIMKNLRESTSHEKVKKYHKEFYRPENLCLIICGMVNHEDVFKALAPMEKKILSKGPRPPFTRPWQGDIPPLTQSVKETVLYPSEDDEYGMVHIGFRGPPSKALYEHLCLSILTDYLDGSAISPIQRDMVEIDNPFAGNADFNIIENSTLAVYITFQNADCLKLEKIEAKFISIIQKIVDGAEPLDLKRMAAVIHRRKLDALSSLEYMPCDSIAFFIIGHFLYGTGEEDLYGRLNTVGFCDKMRDEPVEYWVKLLEKYFLGTPRVTIIGKPSHDLGADMADEEEERLAKQKEELGQDGLLERKMRVEKAEEENSRPAPVQFHEKIHPPSTDSINLHTISPSTNISCHPNTDNNAEFPLSGLPFRFMLDDLHTNFVELNVLMDTSELPKELKYYLPLFADTLHEMSIMNNGVVKPYEEVVALLEEDTVHAGAGLGFPGGNNFRTGAFPSLLTLTIRAEESKYEKAVTWAKDILYNVHFTAERVKIIAQKRLSLSATAKRSGSKIMRTLLRELCFLPESNLRIISMLRQANFLASTIQNLDENPEPILENLKKIQEILTKSCNIQIHLACNVKQLATHISPISPWLNFLPDIPTGVMPTSTGVTRTSQISIPLTDVQNRHLIVGMKEVESSYMIQAVPCISDWLHPDLPALMVLLQYLTQCEGPMWRRIRGLGLSYNYSMYVDIESGLLFFLLTKATYIQDPYREAKAIVNEYLSGEQNFTQRELEAAKSSLIFELVEEQKTVLKSSEQSLLTYFQGVPHSYNKEMLDRVSKVTMEDLDRVGLIYVISLFDPSKTRCAMCVNPSKVKLTQDAFLEKHGLQLTEIQLEDKLLSSL</sequence>
<proteinExistence type="predicted"/>
<name>A0AAV2HDJ6_LYMST</name>
<evidence type="ECO:0000259" key="2">
    <source>
        <dbReference type="Pfam" id="PF05193"/>
    </source>
</evidence>
<feature type="domain" description="Peptidase M16 N-terminal" evidence="1">
    <location>
        <begin position="49"/>
        <end position="130"/>
    </location>
</feature>
<feature type="domain" description="Peptidase M16 C-terminal" evidence="2">
    <location>
        <begin position="792"/>
        <end position="913"/>
    </location>
</feature>
<dbReference type="InterPro" id="IPR011765">
    <property type="entry name" value="Pept_M16_N"/>
</dbReference>
<dbReference type="Pfam" id="PF00675">
    <property type="entry name" value="Peptidase_M16"/>
    <property type="match status" value="1"/>
</dbReference>
<keyword evidence="4" id="KW-1185">Reference proteome</keyword>
<dbReference type="FunFam" id="3.30.830.10:FF:000015">
    <property type="entry name" value="Putative zinc metalloprotease"/>
    <property type="match status" value="1"/>
</dbReference>
<evidence type="ECO:0000313" key="4">
    <source>
        <dbReference type="Proteomes" id="UP001497497"/>
    </source>
</evidence>
<evidence type="ECO:0008006" key="5">
    <source>
        <dbReference type="Google" id="ProtNLM"/>
    </source>
</evidence>
<feature type="domain" description="Peptidase M16 C-terminal" evidence="2">
    <location>
        <begin position="194"/>
        <end position="371"/>
    </location>
</feature>
<dbReference type="AlphaFoldDB" id="A0AAV2HDJ6"/>
<dbReference type="InterPro" id="IPR007863">
    <property type="entry name" value="Peptidase_M16_C"/>
</dbReference>
<dbReference type="Pfam" id="PF05193">
    <property type="entry name" value="Peptidase_M16_C"/>
    <property type="match status" value="2"/>
</dbReference>
<accession>A0AAV2HDJ6</accession>
<evidence type="ECO:0000259" key="1">
    <source>
        <dbReference type="Pfam" id="PF00675"/>
    </source>
</evidence>
<comment type="caution">
    <text evidence="3">The sequence shown here is derived from an EMBL/GenBank/DDBJ whole genome shotgun (WGS) entry which is preliminary data.</text>
</comment>
<dbReference type="Proteomes" id="UP001497497">
    <property type="component" value="Unassembled WGS sequence"/>
</dbReference>
<gene>
    <name evidence="3" type="ORF">GSLYS_00004654001</name>
</gene>
<dbReference type="SUPFAM" id="SSF63411">
    <property type="entry name" value="LuxS/MPP-like metallohydrolase"/>
    <property type="match status" value="4"/>
</dbReference>
<dbReference type="InterPro" id="IPR011249">
    <property type="entry name" value="Metalloenz_LuxS/M16"/>
</dbReference>
<dbReference type="PANTHER" id="PTHR43016">
    <property type="entry name" value="PRESEQUENCE PROTEASE"/>
    <property type="match status" value="1"/>
</dbReference>